<keyword evidence="2" id="KW-1185">Reference proteome</keyword>
<dbReference type="Proteomes" id="UP000683925">
    <property type="component" value="Unassembled WGS sequence"/>
</dbReference>
<reference evidence="1" key="1">
    <citation type="submission" date="2021-01" db="EMBL/GenBank/DDBJ databases">
        <authorList>
            <consortium name="Genoscope - CEA"/>
            <person name="William W."/>
        </authorList>
    </citation>
    <scope>NUCLEOTIDE SEQUENCE</scope>
</reference>
<dbReference type="EMBL" id="CAJJDP010000170">
    <property type="protein sequence ID" value="CAD8214023.1"/>
    <property type="molecule type" value="Genomic_DNA"/>
</dbReference>
<comment type="caution">
    <text evidence="1">The sequence shown here is derived from an EMBL/GenBank/DDBJ whole genome shotgun (WGS) entry which is preliminary data.</text>
</comment>
<organism evidence="1 2">
    <name type="scientific">Paramecium octaurelia</name>
    <dbReference type="NCBI Taxonomy" id="43137"/>
    <lineage>
        <taxon>Eukaryota</taxon>
        <taxon>Sar</taxon>
        <taxon>Alveolata</taxon>
        <taxon>Ciliophora</taxon>
        <taxon>Intramacronucleata</taxon>
        <taxon>Oligohymenophorea</taxon>
        <taxon>Peniculida</taxon>
        <taxon>Parameciidae</taxon>
        <taxon>Paramecium</taxon>
    </lineage>
</organism>
<gene>
    <name evidence="1" type="ORF">POCTA_138.1.T1670002</name>
</gene>
<name>A0A8S1YK89_PAROT</name>
<evidence type="ECO:0000313" key="2">
    <source>
        <dbReference type="Proteomes" id="UP000683925"/>
    </source>
</evidence>
<protein>
    <submittedName>
        <fullName evidence="1">Uncharacterized protein</fullName>
    </submittedName>
</protein>
<dbReference type="AlphaFoldDB" id="A0A8S1YK89"/>
<evidence type="ECO:0000313" key="1">
    <source>
        <dbReference type="EMBL" id="CAD8214023.1"/>
    </source>
</evidence>
<sequence>MNIQIAQMSLYKLKDIYLSNELKVCVNYGYASYTQVGQKYVAVIFMSSQIPDKLDKAKIWREKYILLFITQKLLDHIEFYCMKKNEQVNKYFMFYQSTQVYLFKVIYNFTKDYEANFIKRRQNSQKFTKINSFKYITIQYMQQFNYFALLKLQLISFLIQSCKFFQTKRIQFKQNFQTLLYFYEKYFDNIQYGLYQISLYTIKSILTLINILILS</sequence>
<proteinExistence type="predicted"/>
<accession>A0A8S1YK89</accession>